<evidence type="ECO:0000256" key="10">
    <source>
        <dbReference type="ARBA" id="ARBA00023136"/>
    </source>
</evidence>
<dbReference type="InterPro" id="IPR002401">
    <property type="entry name" value="Cyt_P450_E_grp-I"/>
</dbReference>
<organism evidence="13 14">
    <name type="scientific">Rubroshorea leprosula</name>
    <dbReference type="NCBI Taxonomy" id="152421"/>
    <lineage>
        <taxon>Eukaryota</taxon>
        <taxon>Viridiplantae</taxon>
        <taxon>Streptophyta</taxon>
        <taxon>Embryophyta</taxon>
        <taxon>Tracheophyta</taxon>
        <taxon>Spermatophyta</taxon>
        <taxon>Magnoliopsida</taxon>
        <taxon>eudicotyledons</taxon>
        <taxon>Gunneridae</taxon>
        <taxon>Pentapetalae</taxon>
        <taxon>rosids</taxon>
        <taxon>malvids</taxon>
        <taxon>Malvales</taxon>
        <taxon>Dipterocarpaceae</taxon>
        <taxon>Rubroshorea</taxon>
    </lineage>
</organism>
<dbReference type="AlphaFoldDB" id="A0AAV5JWG9"/>
<dbReference type="GO" id="GO:0016705">
    <property type="term" value="F:oxidoreductase activity, acting on paired donors, with incorporation or reduction of molecular oxygen"/>
    <property type="evidence" value="ECO:0007669"/>
    <property type="project" value="InterPro"/>
</dbReference>
<evidence type="ECO:0000256" key="7">
    <source>
        <dbReference type="ARBA" id="ARBA00023002"/>
    </source>
</evidence>
<comment type="caution">
    <text evidence="13">The sequence shown here is derived from an EMBL/GenBank/DDBJ whole genome shotgun (WGS) entry which is preliminary data.</text>
</comment>
<dbReference type="EMBL" id="BPVZ01000046">
    <property type="protein sequence ID" value="GKV16711.1"/>
    <property type="molecule type" value="Genomic_DNA"/>
</dbReference>
<proteinExistence type="inferred from homology"/>
<keyword evidence="14" id="KW-1185">Reference proteome</keyword>
<evidence type="ECO:0000256" key="12">
    <source>
        <dbReference type="RuleBase" id="RU000461"/>
    </source>
</evidence>
<dbReference type="Pfam" id="PF00067">
    <property type="entry name" value="p450"/>
    <property type="match status" value="1"/>
</dbReference>
<keyword evidence="3 11" id="KW-0349">Heme</keyword>
<dbReference type="Gene3D" id="1.10.630.10">
    <property type="entry name" value="Cytochrome P450"/>
    <property type="match status" value="1"/>
</dbReference>
<keyword evidence="5 11" id="KW-0479">Metal-binding</keyword>
<dbReference type="Proteomes" id="UP001054252">
    <property type="component" value="Unassembled WGS sequence"/>
</dbReference>
<keyword evidence="4" id="KW-0812">Transmembrane</keyword>
<evidence type="ECO:0000256" key="4">
    <source>
        <dbReference type="ARBA" id="ARBA00022692"/>
    </source>
</evidence>
<keyword evidence="6" id="KW-1133">Transmembrane helix</keyword>
<evidence type="ECO:0000313" key="13">
    <source>
        <dbReference type="EMBL" id="GKV16711.1"/>
    </source>
</evidence>
<dbReference type="GO" id="GO:0016020">
    <property type="term" value="C:membrane"/>
    <property type="evidence" value="ECO:0007669"/>
    <property type="project" value="UniProtKB-SubCell"/>
</dbReference>
<dbReference type="PROSITE" id="PS00086">
    <property type="entry name" value="CYTOCHROME_P450"/>
    <property type="match status" value="1"/>
</dbReference>
<dbReference type="GO" id="GO:0005506">
    <property type="term" value="F:iron ion binding"/>
    <property type="evidence" value="ECO:0007669"/>
    <property type="project" value="InterPro"/>
</dbReference>
<dbReference type="GO" id="GO:0004497">
    <property type="term" value="F:monooxygenase activity"/>
    <property type="evidence" value="ECO:0007669"/>
    <property type="project" value="UniProtKB-KW"/>
</dbReference>
<comment type="similarity">
    <text evidence="2 12">Belongs to the cytochrome P450 family.</text>
</comment>
<dbReference type="CDD" id="cd20653">
    <property type="entry name" value="CYP81"/>
    <property type="match status" value="1"/>
</dbReference>
<keyword evidence="7 12" id="KW-0560">Oxidoreductase</keyword>
<accession>A0AAV5JWG9</accession>
<evidence type="ECO:0000256" key="9">
    <source>
        <dbReference type="ARBA" id="ARBA00023033"/>
    </source>
</evidence>
<protein>
    <recommendedName>
        <fullName evidence="15">Cytochrome P450</fullName>
    </recommendedName>
</protein>
<dbReference type="InterPro" id="IPR017972">
    <property type="entry name" value="Cyt_P450_CS"/>
</dbReference>
<feature type="binding site" description="axial binding residue" evidence="11">
    <location>
        <position position="328"/>
    </location>
    <ligand>
        <name>heme</name>
        <dbReference type="ChEBI" id="CHEBI:30413"/>
    </ligand>
    <ligandPart>
        <name>Fe</name>
        <dbReference type="ChEBI" id="CHEBI:18248"/>
    </ligandPart>
</feature>
<evidence type="ECO:0000256" key="6">
    <source>
        <dbReference type="ARBA" id="ARBA00022989"/>
    </source>
</evidence>
<comment type="subcellular location">
    <subcellularLocation>
        <location evidence="1">Membrane</location>
        <topology evidence="1">Single-pass membrane protein</topology>
    </subcellularLocation>
</comment>
<gene>
    <name evidence="13" type="ORF">SLEP1_g27313</name>
</gene>
<keyword evidence="10" id="KW-0472">Membrane</keyword>
<dbReference type="PANTHER" id="PTHR47947">
    <property type="entry name" value="CYTOCHROME P450 82C3-RELATED"/>
    <property type="match status" value="1"/>
</dbReference>
<keyword evidence="9 12" id="KW-0503">Monooxygenase</keyword>
<reference evidence="13 14" key="1">
    <citation type="journal article" date="2021" name="Commun. Biol.">
        <title>The genome of Shorea leprosula (Dipterocarpaceae) highlights the ecological relevance of drought in aseasonal tropical rainforests.</title>
        <authorList>
            <person name="Ng K.K.S."/>
            <person name="Kobayashi M.J."/>
            <person name="Fawcett J.A."/>
            <person name="Hatakeyama M."/>
            <person name="Paape T."/>
            <person name="Ng C.H."/>
            <person name="Ang C.C."/>
            <person name="Tnah L.H."/>
            <person name="Lee C.T."/>
            <person name="Nishiyama T."/>
            <person name="Sese J."/>
            <person name="O'Brien M.J."/>
            <person name="Copetti D."/>
            <person name="Mohd Noor M.I."/>
            <person name="Ong R.C."/>
            <person name="Putra M."/>
            <person name="Sireger I.Z."/>
            <person name="Indrioko S."/>
            <person name="Kosugi Y."/>
            <person name="Izuno A."/>
            <person name="Isagi Y."/>
            <person name="Lee S.L."/>
            <person name="Shimizu K.K."/>
        </authorList>
    </citation>
    <scope>NUCLEOTIDE SEQUENCE [LARGE SCALE GENOMIC DNA]</scope>
    <source>
        <strain evidence="13">214</strain>
    </source>
</reference>
<dbReference type="InterPro" id="IPR001128">
    <property type="entry name" value="Cyt_P450"/>
</dbReference>
<evidence type="ECO:0000256" key="3">
    <source>
        <dbReference type="ARBA" id="ARBA00022617"/>
    </source>
</evidence>
<evidence type="ECO:0000256" key="1">
    <source>
        <dbReference type="ARBA" id="ARBA00004167"/>
    </source>
</evidence>
<evidence type="ECO:0000256" key="8">
    <source>
        <dbReference type="ARBA" id="ARBA00023004"/>
    </source>
</evidence>
<sequence length="396" mass="45254">MSIFGKHMGYNYTTMISASYGDHWRNLRRITSIEIFSSSRLNKFLGVRNDEVRRLLLKLSHNSMENFAKVELRSIFIDLTFNNVMRMVAGKRYYGENVTEYEEAKQFKETLAEIHESNGQNFNPLLRWFGIHEKKVIKTFKRMDALLQGLVDEHRSKKVGDTMIGHLLSLQESDPEYYTDQIIKGLIWVLILAGIDTSAVTLAWAMSNLLNHPEVLNKAKKEIDAQVGEERLMEESDIAKLHYLQSIMWETLRLHPAAPLLLPHMASADCTIGGYDVPQGTIVSVNVFAIHRDPNLWDDPESFRPERLEKEEKESNKLMPFGMGRRACPGAALAHRLVGLTLGSIIQCFEWKRVSEEEVDMTEGRGPVVPKAQPLEAMCKARPIVNEVINGAEWNR</sequence>
<dbReference type="SUPFAM" id="SSF48264">
    <property type="entry name" value="Cytochrome P450"/>
    <property type="match status" value="1"/>
</dbReference>
<dbReference type="InterPro" id="IPR050651">
    <property type="entry name" value="Plant_Cytochrome_P450_Monoox"/>
</dbReference>
<evidence type="ECO:0000313" key="14">
    <source>
        <dbReference type="Proteomes" id="UP001054252"/>
    </source>
</evidence>
<dbReference type="GO" id="GO:0020037">
    <property type="term" value="F:heme binding"/>
    <property type="evidence" value="ECO:0007669"/>
    <property type="project" value="InterPro"/>
</dbReference>
<dbReference type="PANTHER" id="PTHR47947:SF62">
    <property type="entry name" value="CYTOCHROME P450, FAMILY 81, SUBFAMILY D, POLYPEPTIDE 5"/>
    <property type="match status" value="1"/>
</dbReference>
<evidence type="ECO:0008006" key="15">
    <source>
        <dbReference type="Google" id="ProtNLM"/>
    </source>
</evidence>
<comment type="cofactor">
    <cofactor evidence="11">
        <name>heme</name>
        <dbReference type="ChEBI" id="CHEBI:30413"/>
    </cofactor>
</comment>
<keyword evidence="8 11" id="KW-0408">Iron</keyword>
<evidence type="ECO:0000256" key="11">
    <source>
        <dbReference type="PIRSR" id="PIRSR602401-1"/>
    </source>
</evidence>
<name>A0AAV5JWG9_9ROSI</name>
<evidence type="ECO:0000256" key="2">
    <source>
        <dbReference type="ARBA" id="ARBA00010617"/>
    </source>
</evidence>
<dbReference type="PRINTS" id="PR00463">
    <property type="entry name" value="EP450I"/>
</dbReference>
<evidence type="ECO:0000256" key="5">
    <source>
        <dbReference type="ARBA" id="ARBA00022723"/>
    </source>
</evidence>
<dbReference type="PRINTS" id="PR00385">
    <property type="entry name" value="P450"/>
</dbReference>
<dbReference type="InterPro" id="IPR036396">
    <property type="entry name" value="Cyt_P450_sf"/>
</dbReference>